<keyword evidence="4 7" id="KW-1133">Transmembrane helix</keyword>
<feature type="transmembrane region" description="Helical" evidence="7">
    <location>
        <begin position="279"/>
        <end position="302"/>
    </location>
</feature>
<evidence type="ECO:0000313" key="10">
    <source>
        <dbReference type="Proteomes" id="UP000095751"/>
    </source>
</evidence>
<evidence type="ECO:0000256" key="2">
    <source>
        <dbReference type="ARBA" id="ARBA00022475"/>
    </source>
</evidence>
<feature type="transmembrane region" description="Helical" evidence="7">
    <location>
        <begin position="240"/>
        <end position="258"/>
    </location>
</feature>
<dbReference type="GO" id="GO:0005886">
    <property type="term" value="C:plasma membrane"/>
    <property type="evidence" value="ECO:0007669"/>
    <property type="project" value="UniProtKB-SubCell"/>
</dbReference>
<evidence type="ECO:0000256" key="5">
    <source>
        <dbReference type="ARBA" id="ARBA00023136"/>
    </source>
</evidence>
<gene>
    <name evidence="9" type="ORF">FRACYDRAFT_263194</name>
</gene>
<reference evidence="9 10" key="1">
    <citation type="submission" date="2016-09" db="EMBL/GenBank/DDBJ databases">
        <title>Extensive genetic diversity and differential bi-allelic expression allows diatom success in the polar Southern Ocean.</title>
        <authorList>
            <consortium name="DOE Joint Genome Institute"/>
            <person name="Mock T."/>
            <person name="Otillar R.P."/>
            <person name="Strauss J."/>
            <person name="Dupont C."/>
            <person name="Frickenhaus S."/>
            <person name="Maumus F."/>
            <person name="Mcmullan M."/>
            <person name="Sanges R."/>
            <person name="Schmutz J."/>
            <person name="Toseland A."/>
            <person name="Valas R."/>
            <person name="Veluchamy A."/>
            <person name="Ward B.J."/>
            <person name="Allen A."/>
            <person name="Barry K."/>
            <person name="Falciatore A."/>
            <person name="Ferrante M."/>
            <person name="Fortunato A.E."/>
            <person name="Gloeckner G."/>
            <person name="Gruber A."/>
            <person name="Hipkin R."/>
            <person name="Janech M."/>
            <person name="Kroth P."/>
            <person name="Leese F."/>
            <person name="Lindquist E."/>
            <person name="Lyon B.R."/>
            <person name="Martin J."/>
            <person name="Mayer C."/>
            <person name="Parker M."/>
            <person name="Quesneville H."/>
            <person name="Raymond J."/>
            <person name="Uhlig C."/>
            <person name="Valentin K.U."/>
            <person name="Worden A.Z."/>
            <person name="Armbrust E.V."/>
            <person name="Bowler C."/>
            <person name="Green B."/>
            <person name="Moulton V."/>
            <person name="Van Oosterhout C."/>
            <person name="Grigoriev I."/>
        </authorList>
    </citation>
    <scope>NUCLEOTIDE SEQUENCE [LARGE SCALE GENOMIC DNA]</scope>
    <source>
        <strain evidence="9 10">CCMP1102</strain>
    </source>
</reference>
<feature type="compositionally biased region" description="Polar residues" evidence="6">
    <location>
        <begin position="890"/>
        <end position="902"/>
    </location>
</feature>
<sequence>MTVLRRRPLVDVIKTCGLLLVLSSISIVTAAAAVGGGISIVPDESSLSLRLIDVETKISPISTLFINKKASVIVEGLVWSSYNEQNTTQGNTSIESNQLIYSTWINGHQVSNGTVRLSQSWSNNNNNNNNNNSITVELPSSIDVGVIEANDGGSNSIRVVFSNGYTESSTTLIVRSYRQWISSIPILIAFGLFLVFKVHMIYSLFIAMIIGSSIVEGSIIDGFRAVFNTYVLQAASDSAHVSILLFIVGISAFISMVKRSGGTAAVMKAIKHHSSKTRVAQLGIFITGMFIFFDPYVSIMVVGKVFGSILKGFPLSAEKVSFLIDTTAMPVASIFPESSWIMFAADLIQKEIDDNAIELSDISGYSIVLSTIKYQFYPIFILGLIALQLFTGREMGPILEAENQSRLNYNTKDQRIEGLASEKSERSWNWYIPVLILNIFLWFAFSQFDINLTKGNQESGFVPTTWVTSTMATIVLTQIFFLLQKRNGNLCCLGDYFNGSDENRIAFLTDTFPSASGSASIPFDPSSRSEDSEDFYFKSTERDHQKTLDMHREEMNELEKKCGFGCLGEESLLSLQEGVECLVHGTTNAIHAIISLIFAWATGYVYKALGIDRVVVSWILSDAISTEALPIVVFLVAFLLSLIIGSSWCTISILIPGAVGPLVESLGDSEVMILVLASILSGAAAGDHIGPFSETTILSALVTGTSVHRHFVTQAPYAIFVMLLSLLVGTVPTSFGAYPGFVCFILGFVVLIVFVIFACRQVKRYQVSSEQSQDEPIARIIHSMLCPERIVCDESLDHQQLVVESQSDEFLGKENQHSNFNETSAISTLQEGTEIVKIGNETSFVHGHTLQSFKTKLQEINDEEGDPILGLVEDGILPENFRSELKSPAQGHSSNNPNSGQKLTDESPPEDYENKKRIIEATIKKAEKDGNIFSDSLRVFLRTAEQKLGNIMEDGNAEIAGSTSADSSGEDSLDNLMSDIAAKGWRARFNNLLGDSAETVTSAGEEYTTDGSDSFLATDDSATATSYSSAGNAQSSFYSANGDATSLGSTSTGPSAYSTGISTLQNPLQFNKSRKALQAWTDNEESSSGADDDCTETGDYTKASF</sequence>
<feature type="region of interest" description="Disordered" evidence="6">
    <location>
        <begin position="885"/>
        <end position="912"/>
    </location>
</feature>
<keyword evidence="2" id="KW-1003">Cell membrane</keyword>
<dbReference type="KEGG" id="fcy:FRACYDRAFT_263194"/>
<proteinExistence type="predicted"/>
<accession>A0A1E7F2A0</accession>
<feature type="transmembrane region" description="Helical" evidence="7">
    <location>
        <begin position="177"/>
        <end position="196"/>
    </location>
</feature>
<feature type="transmembrane region" description="Helical" evidence="7">
    <location>
        <begin position="374"/>
        <end position="391"/>
    </location>
</feature>
<evidence type="ECO:0000256" key="3">
    <source>
        <dbReference type="ARBA" id="ARBA00022692"/>
    </source>
</evidence>
<evidence type="ECO:0000259" key="8">
    <source>
        <dbReference type="Pfam" id="PF03553"/>
    </source>
</evidence>
<dbReference type="InterPro" id="IPR018461">
    <property type="entry name" value="Na/H_Antiport_NhaC-like_C"/>
</dbReference>
<dbReference type="AlphaFoldDB" id="A0A1E7F2A0"/>
<evidence type="ECO:0000256" key="4">
    <source>
        <dbReference type="ARBA" id="ARBA00022989"/>
    </source>
</evidence>
<evidence type="ECO:0000313" key="9">
    <source>
        <dbReference type="EMBL" id="OEU12302.1"/>
    </source>
</evidence>
<feature type="compositionally biased region" description="Acidic residues" evidence="6">
    <location>
        <begin position="1082"/>
        <end position="1096"/>
    </location>
</feature>
<dbReference type="PANTHER" id="PTHR43478">
    <property type="entry name" value="NA+/H+ ANTIPORTER-RELATED"/>
    <property type="match status" value="1"/>
</dbReference>
<dbReference type="OrthoDB" id="5593520at2759"/>
<dbReference type="InParanoid" id="A0A1E7F2A0"/>
<feature type="region of interest" description="Disordered" evidence="6">
    <location>
        <begin position="1075"/>
        <end position="1105"/>
    </location>
</feature>
<protein>
    <recommendedName>
        <fullName evidence="8">Na+/H+ antiporter NhaC-like C-terminal domain-containing protein</fullName>
    </recommendedName>
</protein>
<evidence type="ECO:0000256" key="7">
    <source>
        <dbReference type="SAM" id="Phobius"/>
    </source>
</evidence>
<feature type="transmembrane region" description="Helical" evidence="7">
    <location>
        <begin position="631"/>
        <end position="659"/>
    </location>
</feature>
<feature type="transmembrane region" description="Helical" evidence="7">
    <location>
        <begin position="737"/>
        <end position="759"/>
    </location>
</feature>
<name>A0A1E7F2A0_9STRA</name>
<dbReference type="EMBL" id="KV784365">
    <property type="protein sequence ID" value="OEU12302.1"/>
    <property type="molecule type" value="Genomic_DNA"/>
</dbReference>
<organism evidence="9 10">
    <name type="scientific">Fragilariopsis cylindrus CCMP1102</name>
    <dbReference type="NCBI Taxonomy" id="635003"/>
    <lineage>
        <taxon>Eukaryota</taxon>
        <taxon>Sar</taxon>
        <taxon>Stramenopiles</taxon>
        <taxon>Ochrophyta</taxon>
        <taxon>Bacillariophyta</taxon>
        <taxon>Bacillariophyceae</taxon>
        <taxon>Bacillariophycidae</taxon>
        <taxon>Bacillariales</taxon>
        <taxon>Bacillariaceae</taxon>
        <taxon>Fragilariopsis</taxon>
    </lineage>
</organism>
<dbReference type="PANTHER" id="PTHR43478:SF1">
    <property type="entry name" value="NA+_H+ ANTIPORTER NHAC-LIKE C-TERMINAL DOMAIN-CONTAINING PROTEIN"/>
    <property type="match status" value="1"/>
</dbReference>
<comment type="subcellular location">
    <subcellularLocation>
        <location evidence="1">Cell membrane</location>
        <topology evidence="1">Multi-pass membrane protein</topology>
    </subcellularLocation>
</comment>
<feature type="transmembrane region" description="Helical" evidence="7">
    <location>
        <begin position="428"/>
        <end position="445"/>
    </location>
</feature>
<evidence type="ECO:0000256" key="1">
    <source>
        <dbReference type="ARBA" id="ARBA00004651"/>
    </source>
</evidence>
<feature type="transmembrane region" description="Helical" evidence="7">
    <location>
        <begin position="465"/>
        <end position="483"/>
    </location>
</feature>
<keyword evidence="10" id="KW-1185">Reference proteome</keyword>
<dbReference type="Pfam" id="PF03553">
    <property type="entry name" value="Na_H_antiporter"/>
    <property type="match status" value="1"/>
</dbReference>
<dbReference type="Proteomes" id="UP000095751">
    <property type="component" value="Unassembled WGS sequence"/>
</dbReference>
<feature type="transmembrane region" description="Helical" evidence="7">
    <location>
        <begin position="201"/>
        <end position="220"/>
    </location>
</feature>
<keyword evidence="5 7" id="KW-0472">Membrane</keyword>
<evidence type="ECO:0000256" key="6">
    <source>
        <dbReference type="SAM" id="MobiDB-lite"/>
    </source>
</evidence>
<keyword evidence="3 7" id="KW-0812">Transmembrane</keyword>
<feature type="transmembrane region" description="Helical" evidence="7">
    <location>
        <begin position="711"/>
        <end position="731"/>
    </location>
</feature>
<feature type="domain" description="Na+/H+ antiporter NhaC-like C-terminal" evidence="8">
    <location>
        <begin position="573"/>
        <end position="726"/>
    </location>
</feature>